<dbReference type="AlphaFoldDB" id="A0A1E5KXP6"/>
<protein>
    <submittedName>
        <fullName evidence="2">Sugar ABC transporter substrate-binding protein</fullName>
    </submittedName>
</protein>
<feature type="domain" description="Cyclodeaminase/cyclohydrolase" evidence="1">
    <location>
        <begin position="8"/>
        <end position="185"/>
    </location>
</feature>
<dbReference type="Pfam" id="PF04961">
    <property type="entry name" value="FTCD_C"/>
    <property type="match status" value="1"/>
</dbReference>
<comment type="caution">
    <text evidence="2">The sequence shown here is derived from an EMBL/GenBank/DDBJ whole genome shotgun (WGS) entry which is preliminary data.</text>
</comment>
<proteinExistence type="predicted"/>
<sequence length="208" mass="22260">MKLVELKVNEFMTVLGSDEPAPGGGSASALAAAMGISLVKMVAELTTGKKKYAEHENLIQGVLSEASRLQIELLEAIDKDTEAFNVVSAVFSMPKETEEEKAARRDAMQQALKGAAVSPYEMMETIIQALKITKKAVGKSNLNAASDLGVAALNLKSGLQGAWLNVLINLSGIKDQGFVEVYRAKGEELLKDGCELADSIYEEILTLV</sequence>
<organism evidence="2 3">
    <name type="scientific">Enterococcus rivorum</name>
    <dbReference type="NCBI Taxonomy" id="762845"/>
    <lineage>
        <taxon>Bacteria</taxon>
        <taxon>Bacillati</taxon>
        <taxon>Bacillota</taxon>
        <taxon>Bacilli</taxon>
        <taxon>Lactobacillales</taxon>
        <taxon>Enterococcaceae</taxon>
        <taxon>Enterococcus</taxon>
    </lineage>
</organism>
<dbReference type="Gene3D" id="1.20.120.680">
    <property type="entry name" value="Formiminotetrahydrofolate cyclodeaminase monomer, up-and-down helical bundle"/>
    <property type="match status" value="1"/>
</dbReference>
<evidence type="ECO:0000313" key="3">
    <source>
        <dbReference type="Proteomes" id="UP000095256"/>
    </source>
</evidence>
<dbReference type="RefSeq" id="WP_069698401.1">
    <property type="nucleotide sequence ID" value="NZ_JAGGMA010000026.1"/>
</dbReference>
<dbReference type="GO" id="GO:0003824">
    <property type="term" value="F:catalytic activity"/>
    <property type="evidence" value="ECO:0007669"/>
    <property type="project" value="InterPro"/>
</dbReference>
<name>A0A1E5KXP6_9ENTE</name>
<dbReference type="Proteomes" id="UP000095256">
    <property type="component" value="Unassembled WGS sequence"/>
</dbReference>
<accession>A0A1E5KXP6</accession>
<dbReference type="SUPFAM" id="SSF101262">
    <property type="entry name" value="Methenyltetrahydrofolate cyclohydrolase-like"/>
    <property type="match status" value="1"/>
</dbReference>
<dbReference type="InterPro" id="IPR007044">
    <property type="entry name" value="Cyclodeamin/CycHdrlase"/>
</dbReference>
<dbReference type="InterPro" id="IPR036178">
    <property type="entry name" value="Formintransfe-cycloase-like_sf"/>
</dbReference>
<dbReference type="OrthoDB" id="7959174at2"/>
<evidence type="ECO:0000259" key="1">
    <source>
        <dbReference type="Pfam" id="PF04961"/>
    </source>
</evidence>
<evidence type="ECO:0000313" key="2">
    <source>
        <dbReference type="EMBL" id="OEH82661.1"/>
    </source>
</evidence>
<dbReference type="STRING" id="762845.BCR26_12590"/>
<dbReference type="EMBL" id="MIEK01000018">
    <property type="protein sequence ID" value="OEH82661.1"/>
    <property type="molecule type" value="Genomic_DNA"/>
</dbReference>
<reference evidence="2 3" key="1">
    <citation type="submission" date="2016-09" db="EMBL/GenBank/DDBJ databases">
        <authorList>
            <person name="Capua I."/>
            <person name="De Benedictis P."/>
            <person name="Joannis T."/>
            <person name="Lombin L.H."/>
            <person name="Cattoli G."/>
        </authorList>
    </citation>
    <scope>NUCLEOTIDE SEQUENCE [LARGE SCALE GENOMIC DNA]</scope>
    <source>
        <strain evidence="2 3">LMG 25899</strain>
    </source>
</reference>
<gene>
    <name evidence="2" type="ORF">BCR26_12590</name>
</gene>
<keyword evidence="3" id="KW-1185">Reference proteome</keyword>